<dbReference type="InterPro" id="IPR013762">
    <property type="entry name" value="Integrase-like_cat_sf"/>
</dbReference>
<dbReference type="Pfam" id="PF00589">
    <property type="entry name" value="Phage_integrase"/>
    <property type="match status" value="1"/>
</dbReference>
<sequence length="378" mass="43023">MSVYKPVKSRFYHYDFQFKGTRYSGSTMCTAKSDANAYEATLRKQIASGLKVVPKITLDQGFGLWWEMVGQFEGNAKTTEGQLEHLRRLLGATTFMHQLGFAEIERNYVARRRGEKAKGRATLISNASVNRELEIAGRVWAYIRKSGYDAPYAEWRAHRLSEPKERVRELKPAEEAKLFAELPEDLAAVAEFAMLSGQRRTAVIELLWNRVDLDDGRAVVRTKGTGKRTHVDHSFPLTPRMMEIIRSRPKVGPRVFTYVCERPSPPRPDRPRRLAGQRYPFSKQGWARKWRQALADAGIEDFRFHDLRHTAGTRILRATGNLKVAQKLLGHVDISTTARYAHAIEDDVRSAMLAAEKSRNSPEPAAADKVEKRANSKR</sequence>
<dbReference type="Proteomes" id="UP000322077">
    <property type="component" value="Unassembled WGS sequence"/>
</dbReference>
<name>A0A5D9C5T1_9SPHN</name>
<dbReference type="GO" id="GO:0006310">
    <property type="term" value="P:DNA recombination"/>
    <property type="evidence" value="ECO:0007669"/>
    <property type="project" value="UniProtKB-KW"/>
</dbReference>
<evidence type="ECO:0000259" key="4">
    <source>
        <dbReference type="PROSITE" id="PS51898"/>
    </source>
</evidence>
<evidence type="ECO:0000313" key="6">
    <source>
        <dbReference type="Proteomes" id="UP000322077"/>
    </source>
</evidence>
<dbReference type="PANTHER" id="PTHR30349">
    <property type="entry name" value="PHAGE INTEGRASE-RELATED"/>
    <property type="match status" value="1"/>
</dbReference>
<dbReference type="PANTHER" id="PTHR30349:SF64">
    <property type="entry name" value="PROPHAGE INTEGRASE INTD-RELATED"/>
    <property type="match status" value="1"/>
</dbReference>
<feature type="region of interest" description="Disordered" evidence="3">
    <location>
        <begin position="354"/>
        <end position="378"/>
    </location>
</feature>
<dbReference type="InterPro" id="IPR002104">
    <property type="entry name" value="Integrase_catalytic"/>
</dbReference>
<evidence type="ECO:0000313" key="5">
    <source>
        <dbReference type="EMBL" id="TZG26472.1"/>
    </source>
</evidence>
<comment type="caution">
    <text evidence="5">The sequence shown here is derived from an EMBL/GenBank/DDBJ whole genome shotgun (WGS) entry which is preliminary data.</text>
</comment>
<dbReference type="InterPro" id="IPR050090">
    <property type="entry name" value="Tyrosine_recombinase_XerCD"/>
</dbReference>
<dbReference type="InterPro" id="IPR011010">
    <property type="entry name" value="DNA_brk_join_enz"/>
</dbReference>
<evidence type="ECO:0000256" key="1">
    <source>
        <dbReference type="ARBA" id="ARBA00022908"/>
    </source>
</evidence>
<evidence type="ECO:0000256" key="2">
    <source>
        <dbReference type="ARBA" id="ARBA00023172"/>
    </source>
</evidence>
<dbReference type="RefSeq" id="WP_149523274.1">
    <property type="nucleotide sequence ID" value="NZ_VTOU01000003.1"/>
</dbReference>
<accession>A0A5D9C5T1</accession>
<proteinExistence type="predicted"/>
<keyword evidence="6" id="KW-1185">Reference proteome</keyword>
<dbReference type="AlphaFoldDB" id="A0A5D9C5T1"/>
<dbReference type="EMBL" id="VTOU01000003">
    <property type="protein sequence ID" value="TZG26472.1"/>
    <property type="molecule type" value="Genomic_DNA"/>
</dbReference>
<dbReference type="CDD" id="cd00796">
    <property type="entry name" value="INT_Rci_Hp1_C"/>
    <property type="match status" value="1"/>
</dbReference>
<dbReference type="GO" id="GO:0015074">
    <property type="term" value="P:DNA integration"/>
    <property type="evidence" value="ECO:0007669"/>
    <property type="project" value="UniProtKB-KW"/>
</dbReference>
<dbReference type="GO" id="GO:0003677">
    <property type="term" value="F:DNA binding"/>
    <property type="evidence" value="ECO:0007669"/>
    <property type="project" value="InterPro"/>
</dbReference>
<organism evidence="5 6">
    <name type="scientific">Sphingomonas montanisoli</name>
    <dbReference type="NCBI Taxonomy" id="2606412"/>
    <lineage>
        <taxon>Bacteria</taxon>
        <taxon>Pseudomonadati</taxon>
        <taxon>Pseudomonadota</taxon>
        <taxon>Alphaproteobacteria</taxon>
        <taxon>Sphingomonadales</taxon>
        <taxon>Sphingomonadaceae</taxon>
        <taxon>Sphingomonas</taxon>
    </lineage>
</organism>
<protein>
    <submittedName>
        <fullName evidence="5">Site-specific integrase</fullName>
    </submittedName>
</protein>
<reference evidence="5 6" key="1">
    <citation type="submission" date="2019-08" db="EMBL/GenBank/DDBJ databases">
        <authorList>
            <person name="Wang G."/>
            <person name="Xu Z."/>
        </authorList>
    </citation>
    <scope>NUCLEOTIDE SEQUENCE [LARGE SCALE GENOMIC DNA]</scope>
    <source>
        <strain evidence="5 6">ZX</strain>
    </source>
</reference>
<gene>
    <name evidence="5" type="ORF">FYJ91_16240</name>
</gene>
<dbReference type="Gene3D" id="1.10.443.10">
    <property type="entry name" value="Intergrase catalytic core"/>
    <property type="match status" value="1"/>
</dbReference>
<keyword evidence="2" id="KW-0233">DNA recombination</keyword>
<keyword evidence="1" id="KW-0229">DNA integration</keyword>
<dbReference type="PROSITE" id="PS51898">
    <property type="entry name" value="TYR_RECOMBINASE"/>
    <property type="match status" value="1"/>
</dbReference>
<dbReference type="SUPFAM" id="SSF56349">
    <property type="entry name" value="DNA breaking-rejoining enzymes"/>
    <property type="match status" value="1"/>
</dbReference>
<evidence type="ECO:0000256" key="3">
    <source>
        <dbReference type="SAM" id="MobiDB-lite"/>
    </source>
</evidence>
<feature type="compositionally biased region" description="Basic and acidic residues" evidence="3">
    <location>
        <begin position="356"/>
        <end position="378"/>
    </location>
</feature>
<feature type="domain" description="Tyr recombinase" evidence="4">
    <location>
        <begin position="165"/>
        <end position="353"/>
    </location>
</feature>